<evidence type="ECO:0000256" key="2">
    <source>
        <dbReference type="PROSITE-ProRule" id="PRU01091"/>
    </source>
</evidence>
<name>A0ABU5RKK2_9PSEU</name>
<dbReference type="Gene3D" id="1.10.10.10">
    <property type="entry name" value="Winged helix-like DNA-binding domain superfamily/Winged helix DNA-binding domain"/>
    <property type="match status" value="1"/>
</dbReference>
<feature type="domain" description="OmpR/PhoB-type" evidence="3">
    <location>
        <begin position="55"/>
        <end position="151"/>
    </location>
</feature>
<comment type="caution">
    <text evidence="4">The sequence shown here is derived from an EMBL/GenBank/DDBJ whole genome shotgun (WGS) entry which is preliminary data.</text>
</comment>
<keyword evidence="5" id="KW-1185">Reference proteome</keyword>
<dbReference type="RefSeq" id="WP_323336339.1">
    <property type="nucleotide sequence ID" value="NZ_JAYFSI010000017.1"/>
</dbReference>
<dbReference type="EMBL" id="JAYFSI010000017">
    <property type="protein sequence ID" value="MEA5366825.1"/>
    <property type="molecule type" value="Genomic_DNA"/>
</dbReference>
<evidence type="ECO:0000259" key="3">
    <source>
        <dbReference type="PROSITE" id="PS51755"/>
    </source>
</evidence>
<sequence>MTAWTDGARPAVEVTVAVRIRVDPGRAADLTARLLESFEDTLGVRFGERPDAQVVDLATRRPAVRIEAGSRRVLVRGSALELTRLEFELLLFLGRHPDVVFDRRTLLTEVWGSVHCGVRTVDVHVRKLRGKFAPEPAPITTVRGVGYRFDSSAEVVVV</sequence>
<dbReference type="PROSITE" id="PS51755">
    <property type="entry name" value="OMPR_PHOB"/>
    <property type="match status" value="1"/>
</dbReference>
<evidence type="ECO:0000256" key="1">
    <source>
        <dbReference type="ARBA" id="ARBA00023125"/>
    </source>
</evidence>
<accession>A0ABU5RKK2</accession>
<gene>
    <name evidence="4" type="ORF">VA596_45345</name>
</gene>
<protein>
    <submittedName>
        <fullName evidence="4">Winged helix-turn-helix domain-containing protein</fullName>
    </submittedName>
</protein>
<evidence type="ECO:0000313" key="4">
    <source>
        <dbReference type="EMBL" id="MEA5366825.1"/>
    </source>
</evidence>
<dbReference type="Proteomes" id="UP001304298">
    <property type="component" value="Unassembled WGS sequence"/>
</dbReference>
<proteinExistence type="predicted"/>
<dbReference type="SMART" id="SM00862">
    <property type="entry name" value="Trans_reg_C"/>
    <property type="match status" value="1"/>
</dbReference>
<dbReference type="CDD" id="cd00383">
    <property type="entry name" value="trans_reg_C"/>
    <property type="match status" value="1"/>
</dbReference>
<dbReference type="Pfam" id="PF00486">
    <property type="entry name" value="Trans_reg_C"/>
    <property type="match status" value="1"/>
</dbReference>
<reference evidence="4 5" key="1">
    <citation type="submission" date="2023-12" db="EMBL/GenBank/DDBJ databases">
        <title>Amycolatopsis sp. V23-08.</title>
        <authorList>
            <person name="Somphong A."/>
        </authorList>
    </citation>
    <scope>NUCLEOTIDE SEQUENCE [LARGE SCALE GENOMIC DNA]</scope>
    <source>
        <strain evidence="4 5">V23-08</strain>
    </source>
</reference>
<keyword evidence="1 2" id="KW-0238">DNA-binding</keyword>
<feature type="DNA-binding region" description="OmpR/PhoB-type" evidence="2">
    <location>
        <begin position="55"/>
        <end position="151"/>
    </location>
</feature>
<organism evidence="4 5">
    <name type="scientific">Amycolatopsis heterodermiae</name>
    <dbReference type="NCBI Taxonomy" id="3110235"/>
    <lineage>
        <taxon>Bacteria</taxon>
        <taxon>Bacillati</taxon>
        <taxon>Actinomycetota</taxon>
        <taxon>Actinomycetes</taxon>
        <taxon>Pseudonocardiales</taxon>
        <taxon>Pseudonocardiaceae</taxon>
        <taxon>Amycolatopsis</taxon>
    </lineage>
</organism>
<dbReference type="InterPro" id="IPR016032">
    <property type="entry name" value="Sig_transdc_resp-reg_C-effctor"/>
</dbReference>
<dbReference type="InterPro" id="IPR001867">
    <property type="entry name" value="OmpR/PhoB-type_DNA-bd"/>
</dbReference>
<dbReference type="SUPFAM" id="SSF46894">
    <property type="entry name" value="C-terminal effector domain of the bipartite response regulators"/>
    <property type="match status" value="1"/>
</dbReference>
<dbReference type="InterPro" id="IPR036388">
    <property type="entry name" value="WH-like_DNA-bd_sf"/>
</dbReference>
<evidence type="ECO:0000313" key="5">
    <source>
        <dbReference type="Proteomes" id="UP001304298"/>
    </source>
</evidence>